<feature type="transmembrane region" description="Helical" evidence="1">
    <location>
        <begin position="6"/>
        <end position="28"/>
    </location>
</feature>
<dbReference type="EMBL" id="LUCM01011439">
    <property type="protein sequence ID" value="KAA0183984.1"/>
    <property type="molecule type" value="Genomic_DNA"/>
</dbReference>
<dbReference type="Proteomes" id="UP000728185">
    <property type="component" value="Unassembled WGS sequence"/>
</dbReference>
<sequence>MTLNWRSYILIQIFLFHSVLFLTQFYHVMTKQRQEIRKTVCMMKMLLRSEPFKGTYNEALNILQLIHDLKDVYLGFWKSIEDCLDRAKSVVSMNVATGVKPERVVLICSCQNGEDTVHSGMELIPINSADGMRSILTTADHVSSKEDTTENRQGYEKWFSKTKLDSSVSSNLERTFTIPELCLQPISPQTQAVSCTRSLYREMLNSWSSVAQYTRQILLRFIAIIFDQWIGLRFIDEIPWLMDVTKRDIIALLTTIEDAFRREMFAEQEFQTVACHMNLIRLALSQTLSHKNELELQQPSRDQTKRPISAWITDSSPRIGRITPDINNFHRQRQELQHLLDTFLINGQQTAKLP</sequence>
<comment type="caution">
    <text evidence="2">The sequence shown here is derived from an EMBL/GenBank/DDBJ whole genome shotgun (WGS) entry which is preliminary data.</text>
</comment>
<gene>
    <name evidence="2" type="ORF">FBUS_01835</name>
</gene>
<dbReference type="AlphaFoldDB" id="A0A8E0RL22"/>
<protein>
    <submittedName>
        <fullName evidence="2">Uncharacterized protein</fullName>
    </submittedName>
</protein>
<name>A0A8E0RL22_9TREM</name>
<keyword evidence="1" id="KW-0812">Transmembrane</keyword>
<keyword evidence="3" id="KW-1185">Reference proteome</keyword>
<evidence type="ECO:0000313" key="2">
    <source>
        <dbReference type="EMBL" id="KAA0183984.1"/>
    </source>
</evidence>
<reference evidence="2" key="1">
    <citation type="submission" date="2019-05" db="EMBL/GenBank/DDBJ databases">
        <title>Annotation for the trematode Fasciolopsis buski.</title>
        <authorList>
            <person name="Choi Y.-J."/>
        </authorList>
    </citation>
    <scope>NUCLEOTIDE SEQUENCE</scope>
    <source>
        <strain evidence="2">HT</strain>
        <tissue evidence="2">Whole worm</tissue>
    </source>
</reference>
<proteinExistence type="predicted"/>
<keyword evidence="1" id="KW-1133">Transmembrane helix</keyword>
<evidence type="ECO:0000313" key="3">
    <source>
        <dbReference type="Proteomes" id="UP000728185"/>
    </source>
</evidence>
<organism evidence="2 3">
    <name type="scientific">Fasciolopsis buskii</name>
    <dbReference type="NCBI Taxonomy" id="27845"/>
    <lineage>
        <taxon>Eukaryota</taxon>
        <taxon>Metazoa</taxon>
        <taxon>Spiralia</taxon>
        <taxon>Lophotrochozoa</taxon>
        <taxon>Platyhelminthes</taxon>
        <taxon>Trematoda</taxon>
        <taxon>Digenea</taxon>
        <taxon>Plagiorchiida</taxon>
        <taxon>Echinostomata</taxon>
        <taxon>Echinostomatoidea</taxon>
        <taxon>Fasciolidae</taxon>
        <taxon>Fasciolopsis</taxon>
    </lineage>
</organism>
<evidence type="ECO:0000256" key="1">
    <source>
        <dbReference type="SAM" id="Phobius"/>
    </source>
</evidence>
<accession>A0A8E0RL22</accession>
<dbReference type="OrthoDB" id="10428819at2759"/>
<keyword evidence="1" id="KW-0472">Membrane</keyword>